<feature type="transmembrane region" description="Helical" evidence="1">
    <location>
        <begin position="7"/>
        <end position="27"/>
    </location>
</feature>
<evidence type="ECO:0000313" key="2">
    <source>
        <dbReference type="EMBL" id="GIG16534.1"/>
    </source>
</evidence>
<proteinExistence type="predicted"/>
<feature type="transmembrane region" description="Helical" evidence="1">
    <location>
        <begin position="81"/>
        <end position="103"/>
    </location>
</feature>
<dbReference type="Pfam" id="PF19545">
    <property type="entry name" value="DUF6069"/>
    <property type="match status" value="1"/>
</dbReference>
<keyword evidence="3" id="KW-1185">Reference proteome</keyword>
<keyword evidence="1" id="KW-0812">Transmembrane</keyword>
<accession>A0A8J3PHA6</accession>
<organism evidence="2 3">
    <name type="scientific">Catellatospora methionotrophica</name>
    <dbReference type="NCBI Taxonomy" id="121620"/>
    <lineage>
        <taxon>Bacteria</taxon>
        <taxon>Bacillati</taxon>
        <taxon>Actinomycetota</taxon>
        <taxon>Actinomycetes</taxon>
        <taxon>Micromonosporales</taxon>
        <taxon>Micromonosporaceae</taxon>
        <taxon>Catellatospora</taxon>
    </lineage>
</organism>
<feature type="transmembrane region" description="Helical" evidence="1">
    <location>
        <begin position="47"/>
        <end position="69"/>
    </location>
</feature>
<evidence type="ECO:0000313" key="3">
    <source>
        <dbReference type="Proteomes" id="UP000660339"/>
    </source>
</evidence>
<name>A0A8J3PHA6_9ACTN</name>
<dbReference type="AlphaFoldDB" id="A0A8J3PHA6"/>
<dbReference type="RefSeq" id="WP_166378781.1">
    <property type="nucleotide sequence ID" value="NZ_BAAATT010000005.1"/>
</dbReference>
<dbReference type="Proteomes" id="UP000660339">
    <property type="component" value="Unassembled WGS sequence"/>
</dbReference>
<reference evidence="2" key="1">
    <citation type="submission" date="2021-01" db="EMBL/GenBank/DDBJ databases">
        <title>Whole genome shotgun sequence of Catellatospora methionotrophica NBRC 14553.</title>
        <authorList>
            <person name="Komaki H."/>
            <person name="Tamura T."/>
        </authorList>
    </citation>
    <scope>NUCLEOTIDE SEQUENCE</scope>
    <source>
        <strain evidence="2">NBRC 14553</strain>
    </source>
</reference>
<sequence length="132" mass="13302">MNASSNVVQRGSIVAASVITATLTWYFMHEIADVALAVRSGGTVRDIGVGAVAVTAALAALAGWGLLALLERRASRPRRTWTVIAVIVFAVSLLGAASGASAAAQGSILGLHSVVAAVVIAGLGRTAAPDRR</sequence>
<protein>
    <submittedName>
        <fullName evidence="2">Uncharacterized protein</fullName>
    </submittedName>
</protein>
<dbReference type="EMBL" id="BONJ01000028">
    <property type="protein sequence ID" value="GIG16534.1"/>
    <property type="molecule type" value="Genomic_DNA"/>
</dbReference>
<gene>
    <name evidence="2" type="ORF">Cme02nite_48660</name>
</gene>
<dbReference type="InterPro" id="IPR045713">
    <property type="entry name" value="DUF6069"/>
</dbReference>
<feature type="transmembrane region" description="Helical" evidence="1">
    <location>
        <begin position="109"/>
        <end position="128"/>
    </location>
</feature>
<comment type="caution">
    <text evidence="2">The sequence shown here is derived from an EMBL/GenBank/DDBJ whole genome shotgun (WGS) entry which is preliminary data.</text>
</comment>
<keyword evidence="1" id="KW-1133">Transmembrane helix</keyword>
<evidence type="ECO:0000256" key="1">
    <source>
        <dbReference type="SAM" id="Phobius"/>
    </source>
</evidence>
<keyword evidence="1" id="KW-0472">Membrane</keyword>